<dbReference type="Proteomes" id="UP000054477">
    <property type="component" value="Unassembled WGS sequence"/>
</dbReference>
<dbReference type="HOGENOM" id="CLU_709932_0_0_1"/>
<dbReference type="OrthoDB" id="2940229at2759"/>
<feature type="region of interest" description="Disordered" evidence="1">
    <location>
        <begin position="290"/>
        <end position="348"/>
    </location>
</feature>
<feature type="compositionally biased region" description="Basic and acidic residues" evidence="1">
    <location>
        <begin position="202"/>
        <end position="211"/>
    </location>
</feature>
<feature type="compositionally biased region" description="Acidic residues" evidence="1">
    <location>
        <begin position="240"/>
        <end position="261"/>
    </location>
</feature>
<name>A0A0C9WP98_9AGAR</name>
<reference evidence="2 3" key="1">
    <citation type="submission" date="2014-04" db="EMBL/GenBank/DDBJ databases">
        <authorList>
            <consortium name="DOE Joint Genome Institute"/>
            <person name="Kuo A."/>
            <person name="Kohler A."/>
            <person name="Nagy L.G."/>
            <person name="Floudas D."/>
            <person name="Copeland A."/>
            <person name="Barry K.W."/>
            <person name="Cichocki N."/>
            <person name="Veneault-Fourrey C."/>
            <person name="LaButti K."/>
            <person name="Lindquist E.A."/>
            <person name="Lipzen A."/>
            <person name="Lundell T."/>
            <person name="Morin E."/>
            <person name="Murat C."/>
            <person name="Sun H."/>
            <person name="Tunlid A."/>
            <person name="Henrissat B."/>
            <person name="Grigoriev I.V."/>
            <person name="Hibbett D.S."/>
            <person name="Martin F."/>
            <person name="Nordberg H.P."/>
            <person name="Cantor M.N."/>
            <person name="Hua S.X."/>
        </authorList>
    </citation>
    <scope>NUCLEOTIDE SEQUENCE [LARGE SCALE GENOMIC DNA]</scope>
    <source>
        <strain evidence="2 3">LaAM-08-1</strain>
    </source>
</reference>
<gene>
    <name evidence="2" type="ORF">K443DRAFT_8150</name>
</gene>
<feature type="compositionally biased region" description="Low complexity" evidence="1">
    <location>
        <begin position="309"/>
        <end position="330"/>
    </location>
</feature>
<evidence type="ECO:0000256" key="1">
    <source>
        <dbReference type="SAM" id="MobiDB-lite"/>
    </source>
</evidence>
<dbReference type="AlphaFoldDB" id="A0A0C9WP98"/>
<keyword evidence="3" id="KW-1185">Reference proteome</keyword>
<evidence type="ECO:0000313" key="3">
    <source>
        <dbReference type="Proteomes" id="UP000054477"/>
    </source>
</evidence>
<reference evidence="3" key="2">
    <citation type="submission" date="2015-01" db="EMBL/GenBank/DDBJ databases">
        <title>Evolutionary Origins and Diversification of the Mycorrhizal Mutualists.</title>
        <authorList>
            <consortium name="DOE Joint Genome Institute"/>
            <consortium name="Mycorrhizal Genomics Consortium"/>
            <person name="Kohler A."/>
            <person name="Kuo A."/>
            <person name="Nagy L.G."/>
            <person name="Floudas D."/>
            <person name="Copeland A."/>
            <person name="Barry K.W."/>
            <person name="Cichocki N."/>
            <person name="Veneault-Fourrey C."/>
            <person name="LaButti K."/>
            <person name="Lindquist E.A."/>
            <person name="Lipzen A."/>
            <person name="Lundell T."/>
            <person name="Morin E."/>
            <person name="Murat C."/>
            <person name="Riley R."/>
            <person name="Ohm R."/>
            <person name="Sun H."/>
            <person name="Tunlid A."/>
            <person name="Henrissat B."/>
            <person name="Grigoriev I.V."/>
            <person name="Hibbett D.S."/>
            <person name="Martin F."/>
        </authorList>
    </citation>
    <scope>NUCLEOTIDE SEQUENCE [LARGE SCALE GENOMIC DNA]</scope>
    <source>
        <strain evidence="3">LaAM-08-1</strain>
    </source>
</reference>
<dbReference type="EMBL" id="KN838640">
    <property type="protein sequence ID" value="KIJ99749.1"/>
    <property type="molecule type" value="Genomic_DNA"/>
</dbReference>
<feature type="compositionally biased region" description="Low complexity" evidence="1">
    <location>
        <begin position="190"/>
        <end position="201"/>
    </location>
</feature>
<sequence length="389" mass="44028">MDRTWHNSLFHRPVSSFLFSGTDRYFRAFLLLFVDIVILTLCLCQPPLHRSPAPRCFGFLFNSSYFLRQTSISEYPPTHRTTNRRDENEEAEVELEEDEADEWKWEEVLTVAHVWLEGERGIIYHHSRTTQVYITLNTNTIPRRKGVSNVPFVFTAPGRVHLSPTPFPSLNFPPPLKSKQVATKPKEAPVKSVSRRVPSSKLSRESRRTLADIETDGNSDSGFEPTRPFDENHPFVTSNYDDEITSESEVEEDDSDGEENIDAALNPDKWIEEDAFEHYLAWFMCPPPDAEEDKENSCTSVMSTPGLTLSSSPGIPSSSSSLRSSSRPSSAFGLYPPSSFPLSDHYPNTKYKCTPVPSIARVARMGIEGVQKRMEKAKQGDALQTSERE</sequence>
<feature type="region of interest" description="Disordered" evidence="1">
    <location>
        <begin position="166"/>
        <end position="261"/>
    </location>
</feature>
<evidence type="ECO:0000313" key="2">
    <source>
        <dbReference type="EMBL" id="KIJ99749.1"/>
    </source>
</evidence>
<organism evidence="2 3">
    <name type="scientific">Laccaria amethystina LaAM-08-1</name>
    <dbReference type="NCBI Taxonomy" id="1095629"/>
    <lineage>
        <taxon>Eukaryota</taxon>
        <taxon>Fungi</taxon>
        <taxon>Dikarya</taxon>
        <taxon>Basidiomycota</taxon>
        <taxon>Agaricomycotina</taxon>
        <taxon>Agaricomycetes</taxon>
        <taxon>Agaricomycetidae</taxon>
        <taxon>Agaricales</taxon>
        <taxon>Agaricineae</taxon>
        <taxon>Hydnangiaceae</taxon>
        <taxon>Laccaria</taxon>
    </lineage>
</organism>
<proteinExistence type="predicted"/>
<accession>A0A0C9WP98</accession>
<protein>
    <submittedName>
        <fullName evidence="2">Uncharacterized protein</fullName>
    </submittedName>
</protein>
<dbReference type="STRING" id="1095629.A0A0C9WP98"/>
<feature type="compositionally biased region" description="Pro residues" evidence="1">
    <location>
        <begin position="166"/>
        <end position="176"/>
    </location>
</feature>
<feature type="compositionally biased region" description="Polar residues" evidence="1">
    <location>
        <begin position="297"/>
        <end position="308"/>
    </location>
</feature>